<keyword evidence="2" id="KW-1185">Reference proteome</keyword>
<evidence type="ECO:0000313" key="2">
    <source>
        <dbReference type="Proteomes" id="UP000824120"/>
    </source>
</evidence>
<evidence type="ECO:0008006" key="3">
    <source>
        <dbReference type="Google" id="ProtNLM"/>
    </source>
</evidence>
<dbReference type="OrthoDB" id="1740305at2759"/>
<protein>
    <recommendedName>
        <fullName evidence="3">Reverse transcriptase zinc-binding domain-containing protein</fullName>
    </recommendedName>
</protein>
<dbReference type="Proteomes" id="UP000824120">
    <property type="component" value="Chromosome 1"/>
</dbReference>
<dbReference type="AlphaFoldDB" id="A0A9J6B2I8"/>
<proteinExistence type="predicted"/>
<sequence length="86" mass="9678">MDSGHQQRVQWKSLWLQNSSRPKAIFTVWLQLQIKLNTTDRLKNSSGLVQVATIDPICLSSLQYLGPICLGSHRLCLGEKSNCPNL</sequence>
<organism evidence="1 2">
    <name type="scientific">Solanum commersonii</name>
    <name type="common">Commerson's wild potato</name>
    <name type="synonym">Commerson's nightshade</name>
    <dbReference type="NCBI Taxonomy" id="4109"/>
    <lineage>
        <taxon>Eukaryota</taxon>
        <taxon>Viridiplantae</taxon>
        <taxon>Streptophyta</taxon>
        <taxon>Embryophyta</taxon>
        <taxon>Tracheophyta</taxon>
        <taxon>Spermatophyta</taxon>
        <taxon>Magnoliopsida</taxon>
        <taxon>eudicotyledons</taxon>
        <taxon>Gunneridae</taxon>
        <taxon>Pentapetalae</taxon>
        <taxon>asterids</taxon>
        <taxon>lamiids</taxon>
        <taxon>Solanales</taxon>
        <taxon>Solanaceae</taxon>
        <taxon>Solanoideae</taxon>
        <taxon>Solaneae</taxon>
        <taxon>Solanum</taxon>
    </lineage>
</organism>
<accession>A0A9J6B2I8</accession>
<dbReference type="EMBL" id="JACXVP010000001">
    <property type="protein sequence ID" value="KAG5630802.1"/>
    <property type="molecule type" value="Genomic_DNA"/>
</dbReference>
<reference evidence="1 2" key="1">
    <citation type="submission" date="2020-09" db="EMBL/GenBank/DDBJ databases">
        <title>De no assembly of potato wild relative species, Solanum commersonii.</title>
        <authorList>
            <person name="Cho K."/>
        </authorList>
    </citation>
    <scope>NUCLEOTIDE SEQUENCE [LARGE SCALE GENOMIC DNA]</scope>
    <source>
        <strain evidence="1">LZ3.2</strain>
        <tissue evidence="1">Leaf</tissue>
    </source>
</reference>
<comment type="caution">
    <text evidence="1">The sequence shown here is derived from an EMBL/GenBank/DDBJ whole genome shotgun (WGS) entry which is preliminary data.</text>
</comment>
<evidence type="ECO:0000313" key="1">
    <source>
        <dbReference type="EMBL" id="KAG5630802.1"/>
    </source>
</evidence>
<name>A0A9J6B2I8_SOLCO</name>
<gene>
    <name evidence="1" type="ORF">H5410_002519</name>
</gene>